<proteinExistence type="inferred from homology"/>
<dbReference type="AlphaFoldDB" id="A0A6A0H5R2"/>
<protein>
    <recommendedName>
        <fullName evidence="2">Ubiquinol-cytochrome c chaperone domain-containing protein</fullName>
    </recommendedName>
</protein>
<dbReference type="OrthoDB" id="4007at2759"/>
<dbReference type="InterPro" id="IPR007129">
    <property type="entry name" value="Ubiqinol_cyt_c_chaperone_CPB3"/>
</dbReference>
<evidence type="ECO:0000259" key="2">
    <source>
        <dbReference type="Pfam" id="PF03981"/>
    </source>
</evidence>
<dbReference type="GO" id="GO:0005739">
    <property type="term" value="C:mitochondrion"/>
    <property type="evidence" value="ECO:0007669"/>
    <property type="project" value="TreeGrafter"/>
</dbReference>
<dbReference type="EMBL" id="JQDR03007276">
    <property type="protein sequence ID" value="KAA0198834.1"/>
    <property type="molecule type" value="Genomic_DNA"/>
</dbReference>
<reference evidence="3" key="3">
    <citation type="submission" date="2019-06" db="EMBL/GenBank/DDBJ databases">
        <authorList>
            <person name="Poynton C."/>
            <person name="Hasenbein S."/>
            <person name="Benoit J.B."/>
            <person name="Sepulveda M.S."/>
            <person name="Poelchau M.F."/>
            <person name="Murali S.C."/>
            <person name="Chen S."/>
            <person name="Glastad K.M."/>
            <person name="Werren J.H."/>
            <person name="Vineis J.H."/>
            <person name="Bowen J.L."/>
            <person name="Friedrich M."/>
            <person name="Jones J."/>
            <person name="Robertson H.M."/>
            <person name="Feyereisen R."/>
            <person name="Mechler-Hickson A."/>
            <person name="Mathers N."/>
            <person name="Lee C.E."/>
            <person name="Colbourne J.K."/>
            <person name="Biales A."/>
            <person name="Johnston J.S."/>
            <person name="Wellborn G.A."/>
            <person name="Rosendale A.J."/>
            <person name="Cridge A.G."/>
            <person name="Munoz-Torres M.C."/>
            <person name="Bain P.A."/>
            <person name="Manny A.R."/>
            <person name="Major K.M."/>
            <person name="Lambert F.N."/>
            <person name="Vulpe C.D."/>
            <person name="Tuck P."/>
            <person name="Blalock B.J."/>
            <person name="Lin Y.-Y."/>
            <person name="Smith M.E."/>
            <person name="Ochoa-Acuna H."/>
            <person name="Chen M.-J.M."/>
            <person name="Childers C.P."/>
            <person name="Qu J."/>
            <person name="Dugan S."/>
            <person name="Lee S.L."/>
            <person name="Chao H."/>
            <person name="Dinh H."/>
            <person name="Han Y."/>
            <person name="Doddapaneni H."/>
            <person name="Worley K.C."/>
            <person name="Muzny D.M."/>
            <person name="Gibbs R.A."/>
            <person name="Richards S."/>
        </authorList>
    </citation>
    <scope>NUCLEOTIDE SEQUENCE</scope>
    <source>
        <strain evidence="3">HAZT.00-mixed</strain>
        <tissue evidence="3">Whole organism</tissue>
    </source>
</reference>
<name>A0A6A0H5R2_HYAAZ</name>
<gene>
    <name evidence="3" type="ORF">HAZT_HAZT007502</name>
</gene>
<reference evidence="3" key="2">
    <citation type="journal article" date="2018" name="Environ. Sci. Technol.">
        <title>The Toxicogenome of Hyalella azteca: A Model for Sediment Ecotoxicology and Evolutionary Toxicology.</title>
        <authorList>
            <person name="Poynton H.C."/>
            <person name="Hasenbein S."/>
            <person name="Benoit J.B."/>
            <person name="Sepulveda M.S."/>
            <person name="Poelchau M.F."/>
            <person name="Hughes D.S.T."/>
            <person name="Murali S.C."/>
            <person name="Chen S."/>
            <person name="Glastad K.M."/>
            <person name="Goodisman M.A.D."/>
            <person name="Werren J.H."/>
            <person name="Vineis J.H."/>
            <person name="Bowen J.L."/>
            <person name="Friedrich M."/>
            <person name="Jones J."/>
            <person name="Robertson H.M."/>
            <person name="Feyereisen R."/>
            <person name="Mechler-Hickson A."/>
            <person name="Mathers N."/>
            <person name="Lee C.E."/>
            <person name="Colbourne J.K."/>
            <person name="Biales A."/>
            <person name="Johnston J.S."/>
            <person name="Wellborn G.A."/>
            <person name="Rosendale A.J."/>
            <person name="Cridge A.G."/>
            <person name="Munoz-Torres M.C."/>
            <person name="Bain P.A."/>
            <person name="Manny A.R."/>
            <person name="Major K.M."/>
            <person name="Lambert F.N."/>
            <person name="Vulpe C.D."/>
            <person name="Tuck P."/>
            <person name="Blalock B.J."/>
            <person name="Lin Y.Y."/>
            <person name="Smith M.E."/>
            <person name="Ochoa-Acuna H."/>
            <person name="Chen M.M."/>
            <person name="Childers C.P."/>
            <person name="Qu J."/>
            <person name="Dugan S."/>
            <person name="Lee S.L."/>
            <person name="Chao H."/>
            <person name="Dinh H."/>
            <person name="Han Y."/>
            <person name="Doddapaneni H."/>
            <person name="Worley K.C."/>
            <person name="Muzny D.M."/>
            <person name="Gibbs R.A."/>
            <person name="Richards S."/>
        </authorList>
    </citation>
    <scope>NUCLEOTIDE SEQUENCE</scope>
    <source>
        <strain evidence="3">HAZT.00-mixed</strain>
        <tissue evidence="3">Whole organism</tissue>
    </source>
</reference>
<organism evidence="3">
    <name type="scientific">Hyalella azteca</name>
    <name type="common">Amphipod</name>
    <dbReference type="NCBI Taxonomy" id="294128"/>
    <lineage>
        <taxon>Eukaryota</taxon>
        <taxon>Metazoa</taxon>
        <taxon>Ecdysozoa</taxon>
        <taxon>Arthropoda</taxon>
        <taxon>Crustacea</taxon>
        <taxon>Multicrustacea</taxon>
        <taxon>Malacostraca</taxon>
        <taxon>Eumalacostraca</taxon>
        <taxon>Peracarida</taxon>
        <taxon>Amphipoda</taxon>
        <taxon>Senticaudata</taxon>
        <taxon>Talitrida</taxon>
        <taxon>Talitroidea</taxon>
        <taxon>Hyalellidae</taxon>
        <taxon>Hyalella</taxon>
    </lineage>
</organism>
<feature type="domain" description="Ubiquinol-cytochrome c chaperone" evidence="2">
    <location>
        <begin position="71"/>
        <end position="203"/>
    </location>
</feature>
<reference evidence="3" key="1">
    <citation type="submission" date="2014-08" db="EMBL/GenBank/DDBJ databases">
        <authorList>
            <person name="Murali S."/>
            <person name="Richards S."/>
            <person name="Bandaranaike D."/>
            <person name="Bellair M."/>
            <person name="Blankenburg K."/>
            <person name="Chao H."/>
            <person name="Dinh H."/>
            <person name="Doddapaneni H."/>
            <person name="Dugan-Rocha S."/>
            <person name="Elkadiri S."/>
            <person name="Gnanaolivu R."/>
            <person name="Hughes D."/>
            <person name="Lee S."/>
            <person name="Li M."/>
            <person name="Ming W."/>
            <person name="Munidasa M."/>
            <person name="Muniz J."/>
            <person name="Nguyen L."/>
            <person name="Osuji N."/>
            <person name="Pu L.-L."/>
            <person name="Puazo M."/>
            <person name="Skinner E."/>
            <person name="Qu C."/>
            <person name="Quiroz J."/>
            <person name="Raj R."/>
            <person name="Weissenberger G."/>
            <person name="Xin Y."/>
            <person name="Zou X."/>
            <person name="Han Y."/>
            <person name="Worley K."/>
            <person name="Muzny D."/>
            <person name="Gibbs R."/>
        </authorList>
    </citation>
    <scope>NUCLEOTIDE SEQUENCE</scope>
    <source>
        <strain evidence="3">HAZT.00-mixed</strain>
        <tissue evidence="3">Whole organism</tissue>
    </source>
</reference>
<dbReference type="InterPro" id="IPR021150">
    <property type="entry name" value="Ubiq_cyt_c_chap"/>
</dbReference>
<dbReference type="PANTHER" id="PTHR12184:SF1">
    <property type="entry name" value="UBIQUINOL-CYTOCHROME-C REDUCTASE COMPLEX ASSEMBLY FACTOR 1"/>
    <property type="match status" value="1"/>
</dbReference>
<comment type="caution">
    <text evidence="3">The sequence shown here is derived from an EMBL/GenBank/DDBJ whole genome shotgun (WGS) entry which is preliminary data.</text>
</comment>
<sequence>MAHVSQCERTFHSSSNHLFSKSPDQFKDGKGFLSKIFSSKKRSQSMLLRCGYDLYSNISQNTDILLFFKVLSLQDTLFSWFLVMELQVWLVSVRLMAEGEDGKTARNALISALWDDTNAKIKDLGVRSTSKRADLEDMNSHLQTSLVSYDEGLLGSDRDLAGAVWRRLADPRCLESLVSYIRQQVQLLDALDTDALLTAKLTWTQPSLPETFT</sequence>
<evidence type="ECO:0000256" key="1">
    <source>
        <dbReference type="ARBA" id="ARBA00006407"/>
    </source>
</evidence>
<comment type="similarity">
    <text evidence="1">Belongs to the CBP3 family.</text>
</comment>
<dbReference type="PANTHER" id="PTHR12184">
    <property type="entry name" value="UBIQUINOL-CYTOCHROME C REDUCTASE COMPLEX ASSEMBLY FACTOR 1 FAMILY MEMBER"/>
    <property type="match status" value="1"/>
</dbReference>
<accession>A0A6A0H5R2</accession>
<dbReference type="GO" id="GO:0034551">
    <property type="term" value="P:mitochondrial respiratory chain complex III assembly"/>
    <property type="evidence" value="ECO:0007669"/>
    <property type="project" value="TreeGrafter"/>
</dbReference>
<dbReference type="Pfam" id="PF03981">
    <property type="entry name" value="Ubiq_cyt_C_chap"/>
    <property type="match status" value="1"/>
</dbReference>
<dbReference type="Proteomes" id="UP000711488">
    <property type="component" value="Unassembled WGS sequence"/>
</dbReference>
<evidence type="ECO:0000313" key="3">
    <source>
        <dbReference type="EMBL" id="KAA0198834.1"/>
    </source>
</evidence>